<evidence type="ECO:0000256" key="1">
    <source>
        <dbReference type="SAM" id="Phobius"/>
    </source>
</evidence>
<sequence>MSRIILIIIAIPIVLVLAAAILIPVLLDKEQVLAMATQKIQEQTGATLRVAGELDLSIFPTLGVKLGDVTLEMPGEDETSLEARELEIGVQFMPLLSKEVAVDTVSFDGVVIKMVTAPAPAPVDTSAYSTEELEAFYAKRSKAKQEAGQAASTQSTIAVPLAMNVASLVVTDSRIESTEAGGDTSVIEIVELRASDLNLDNRDIPLNLTVNIPGESPMTIEADGKVSISQATQIATLTDMTITVRGALAETVELKTSGEVHINNEVADLKLELAIAETRANGNVRYASYESPQIDARLHLNEFTPALLALAGPDAAATQSTNGEDADSGDTAIPVEAIRAMDTRAKLTIDKVVWDPHVVSNLKANLRVMNGMAYLSSVTGEVHGGKLEMKANLNAKHPQARVNTEGSLSKIDIADVLESVESQPIATGKVDLNWKLNGQGNTSSSITNTLKGPIKIAASDAVLKDMGVEQMMCEAIALINQESLSTTFPAETPITTLAIDIQMGNGRANLKPLKAKLAEITLSGTGYLELESMEFDTTFKAKVQPGMEKLDPACRVNERITSIKWPLNCKGNVSGEPGDWCSVDTTEIISDMAENELKRKAEKEVEERFGEDAGKLLKGLLGN</sequence>
<reference evidence="3 4" key="1">
    <citation type="submission" date="2019-02" db="EMBL/GenBank/DDBJ databases">
        <authorList>
            <person name="Li S.-H."/>
        </authorList>
    </citation>
    <scope>NUCLEOTIDE SEQUENCE [LARGE SCALE GENOMIC DNA]</scope>
    <source>
        <strain evidence="3 4">IMCC14385</strain>
    </source>
</reference>
<proteinExistence type="predicted"/>
<dbReference type="KEGG" id="halc:EY643_17160"/>
<dbReference type="OrthoDB" id="9766390at2"/>
<dbReference type="GO" id="GO:0090313">
    <property type="term" value="P:regulation of protein targeting to membrane"/>
    <property type="evidence" value="ECO:0007669"/>
    <property type="project" value="TreeGrafter"/>
</dbReference>
<dbReference type="GO" id="GO:0005886">
    <property type="term" value="C:plasma membrane"/>
    <property type="evidence" value="ECO:0007669"/>
    <property type="project" value="TreeGrafter"/>
</dbReference>
<feature type="domain" description="AsmA" evidence="2">
    <location>
        <begin position="297"/>
        <end position="512"/>
    </location>
</feature>
<keyword evidence="1" id="KW-1133">Transmembrane helix</keyword>
<dbReference type="PANTHER" id="PTHR30441:SF4">
    <property type="entry name" value="PROTEIN ASMA"/>
    <property type="match status" value="1"/>
</dbReference>
<evidence type="ECO:0000313" key="4">
    <source>
        <dbReference type="Proteomes" id="UP000326287"/>
    </source>
</evidence>
<dbReference type="Pfam" id="PF05170">
    <property type="entry name" value="AsmA"/>
    <property type="match status" value="2"/>
</dbReference>
<keyword evidence="1" id="KW-0472">Membrane</keyword>
<organism evidence="3 4">
    <name type="scientific">Halioglobus maricola</name>
    <dbReference type="NCBI Taxonomy" id="2601894"/>
    <lineage>
        <taxon>Bacteria</taxon>
        <taxon>Pseudomonadati</taxon>
        <taxon>Pseudomonadota</taxon>
        <taxon>Gammaproteobacteria</taxon>
        <taxon>Cellvibrionales</taxon>
        <taxon>Halieaceae</taxon>
        <taxon>Halioglobus</taxon>
    </lineage>
</organism>
<dbReference type="AlphaFoldDB" id="A0A5P9NQS7"/>
<feature type="domain" description="AsmA" evidence="2">
    <location>
        <begin position="5"/>
        <end position="114"/>
    </location>
</feature>
<protein>
    <submittedName>
        <fullName evidence="3">AsmA family protein</fullName>
    </submittedName>
</protein>
<keyword evidence="1" id="KW-0812">Transmembrane</keyword>
<dbReference type="RefSeq" id="WP_153240393.1">
    <property type="nucleotide sequence ID" value="NZ_CP036422.1"/>
</dbReference>
<evidence type="ECO:0000313" key="3">
    <source>
        <dbReference type="EMBL" id="QFU77248.1"/>
    </source>
</evidence>
<dbReference type="PANTHER" id="PTHR30441">
    <property type="entry name" value="DUF748 DOMAIN-CONTAINING PROTEIN"/>
    <property type="match status" value="1"/>
</dbReference>
<dbReference type="InterPro" id="IPR052894">
    <property type="entry name" value="AsmA-related"/>
</dbReference>
<evidence type="ECO:0000259" key="2">
    <source>
        <dbReference type="Pfam" id="PF05170"/>
    </source>
</evidence>
<dbReference type="InterPro" id="IPR007844">
    <property type="entry name" value="AsmA"/>
</dbReference>
<gene>
    <name evidence="3" type="ORF">EY643_17160</name>
</gene>
<dbReference type="EMBL" id="CP036422">
    <property type="protein sequence ID" value="QFU77248.1"/>
    <property type="molecule type" value="Genomic_DNA"/>
</dbReference>
<name>A0A5P9NQS7_9GAMM</name>
<dbReference type="Proteomes" id="UP000326287">
    <property type="component" value="Chromosome"/>
</dbReference>
<keyword evidence="4" id="KW-1185">Reference proteome</keyword>
<feature type="transmembrane region" description="Helical" evidence="1">
    <location>
        <begin position="5"/>
        <end position="27"/>
    </location>
</feature>
<accession>A0A5P9NQS7</accession>